<reference evidence="2" key="1">
    <citation type="submission" date="2014-09" db="EMBL/GenBank/DDBJ databases">
        <authorList>
            <person name="Magalhaes I.L.F."/>
            <person name="Oliveira U."/>
            <person name="Santos F.R."/>
            <person name="Vidigal T.H.D.A."/>
            <person name="Brescovit A.D."/>
            <person name="Santos A.J."/>
        </authorList>
    </citation>
    <scope>NUCLEOTIDE SEQUENCE</scope>
    <source>
        <tissue evidence="2">Shoot tissue taken approximately 20 cm above the soil surface</tissue>
    </source>
</reference>
<keyword evidence="1" id="KW-1133">Transmembrane helix</keyword>
<reference evidence="2" key="2">
    <citation type="journal article" date="2015" name="Data Brief">
        <title>Shoot transcriptome of the giant reed, Arundo donax.</title>
        <authorList>
            <person name="Barrero R.A."/>
            <person name="Guerrero F.D."/>
            <person name="Moolhuijzen P."/>
            <person name="Goolsby J.A."/>
            <person name="Tidwell J."/>
            <person name="Bellgard S.E."/>
            <person name="Bellgard M.I."/>
        </authorList>
    </citation>
    <scope>NUCLEOTIDE SEQUENCE</scope>
    <source>
        <tissue evidence="2">Shoot tissue taken approximately 20 cm above the soil surface</tissue>
    </source>
</reference>
<organism evidence="2">
    <name type="scientific">Arundo donax</name>
    <name type="common">Giant reed</name>
    <name type="synonym">Donax arundinaceus</name>
    <dbReference type="NCBI Taxonomy" id="35708"/>
    <lineage>
        <taxon>Eukaryota</taxon>
        <taxon>Viridiplantae</taxon>
        <taxon>Streptophyta</taxon>
        <taxon>Embryophyta</taxon>
        <taxon>Tracheophyta</taxon>
        <taxon>Spermatophyta</taxon>
        <taxon>Magnoliopsida</taxon>
        <taxon>Liliopsida</taxon>
        <taxon>Poales</taxon>
        <taxon>Poaceae</taxon>
        <taxon>PACMAD clade</taxon>
        <taxon>Arundinoideae</taxon>
        <taxon>Arundineae</taxon>
        <taxon>Arundo</taxon>
    </lineage>
</organism>
<dbReference type="AlphaFoldDB" id="A0A0A8Z6M1"/>
<dbReference type="EMBL" id="GBRH01262861">
    <property type="protein sequence ID" value="JAD35034.1"/>
    <property type="molecule type" value="Transcribed_RNA"/>
</dbReference>
<evidence type="ECO:0000256" key="1">
    <source>
        <dbReference type="SAM" id="Phobius"/>
    </source>
</evidence>
<evidence type="ECO:0000313" key="2">
    <source>
        <dbReference type="EMBL" id="JAD35034.1"/>
    </source>
</evidence>
<name>A0A0A8Z6M1_ARUDO</name>
<sequence length="64" mass="7487">MINFMIFQLSYHVCFNIFLIFRLALHNLNNQWQYGITPLSLLQACLAFKNLRAQGNLCGMSVEY</sequence>
<keyword evidence="1" id="KW-0812">Transmembrane</keyword>
<proteinExistence type="predicted"/>
<feature type="transmembrane region" description="Helical" evidence="1">
    <location>
        <begin position="6"/>
        <end position="25"/>
    </location>
</feature>
<protein>
    <submittedName>
        <fullName evidence="2">Uncharacterized protein</fullName>
    </submittedName>
</protein>
<accession>A0A0A8Z6M1</accession>
<keyword evidence="1" id="KW-0472">Membrane</keyword>